<dbReference type="SUPFAM" id="SSF50156">
    <property type="entry name" value="PDZ domain-like"/>
    <property type="match status" value="1"/>
</dbReference>
<evidence type="ECO:0000256" key="7">
    <source>
        <dbReference type="ARBA" id="ARBA00023186"/>
    </source>
</evidence>
<dbReference type="InterPro" id="IPR005225">
    <property type="entry name" value="Small_GTP-bd"/>
</dbReference>
<keyword evidence="4 9" id="KW-0547">Nucleotide-binding</keyword>
<evidence type="ECO:0000256" key="3">
    <source>
        <dbReference type="ARBA" id="ARBA00022448"/>
    </source>
</evidence>
<dbReference type="PANTHER" id="PTHR24071:SF0">
    <property type="entry name" value="GTP-BINDING NUCLEAR PROTEIN RAN"/>
    <property type="match status" value="1"/>
</dbReference>
<dbReference type="FunFam" id="2.30.42.10:FF:000107">
    <property type="entry name" value="26S proteasome non-ATPase regulatory subunit 9"/>
    <property type="match status" value="1"/>
</dbReference>
<comment type="subcellular location">
    <subcellularLocation>
        <location evidence="1 9">Nucleus</location>
    </subcellularLocation>
</comment>
<dbReference type="SMART" id="SM00176">
    <property type="entry name" value="RAN"/>
    <property type="match status" value="1"/>
</dbReference>
<comment type="similarity">
    <text evidence="2 9">Belongs to the small GTPase superfamily. Ran family.</text>
</comment>
<dbReference type="SMART" id="SM00173">
    <property type="entry name" value="RAS"/>
    <property type="match status" value="1"/>
</dbReference>
<dbReference type="CDD" id="cd00877">
    <property type="entry name" value="Ran"/>
    <property type="match status" value="1"/>
</dbReference>
<dbReference type="PRINTS" id="PR00627">
    <property type="entry name" value="GTPRANTC4"/>
</dbReference>
<dbReference type="GO" id="GO:0005737">
    <property type="term" value="C:cytoplasm"/>
    <property type="evidence" value="ECO:0007669"/>
    <property type="project" value="TreeGrafter"/>
</dbReference>
<dbReference type="Gene3D" id="3.40.50.300">
    <property type="entry name" value="P-loop containing nucleotide triphosphate hydrolases"/>
    <property type="match status" value="1"/>
</dbReference>
<evidence type="ECO:0000256" key="4">
    <source>
        <dbReference type="ARBA" id="ARBA00022741"/>
    </source>
</evidence>
<protein>
    <recommendedName>
        <fullName evidence="9">GTP-binding nuclear protein</fullName>
    </recommendedName>
</protein>
<dbReference type="SMART" id="SM00175">
    <property type="entry name" value="RAB"/>
    <property type="match status" value="1"/>
</dbReference>
<dbReference type="InterPro" id="IPR001806">
    <property type="entry name" value="Small_GTPase"/>
</dbReference>
<evidence type="ECO:0000313" key="14">
    <source>
        <dbReference type="Proteomes" id="UP000562929"/>
    </source>
</evidence>
<feature type="domain" description="PDZ GRASP-type" evidence="11">
    <location>
        <begin position="135"/>
        <end position="225"/>
    </location>
</feature>
<dbReference type="SMART" id="SM00174">
    <property type="entry name" value="RHO"/>
    <property type="match status" value="1"/>
</dbReference>
<accession>A0A8H4Q181</accession>
<dbReference type="PROSITE" id="PS51421">
    <property type="entry name" value="RAS"/>
    <property type="match status" value="1"/>
</dbReference>
<evidence type="ECO:0000259" key="12">
    <source>
        <dbReference type="Pfam" id="PF18265"/>
    </source>
</evidence>
<dbReference type="Pfam" id="PF18265">
    <property type="entry name" value="Nas2_N"/>
    <property type="match status" value="1"/>
</dbReference>
<dbReference type="SUPFAM" id="SSF52540">
    <property type="entry name" value="P-loop containing nucleoside triphosphate hydrolases"/>
    <property type="match status" value="1"/>
</dbReference>
<dbReference type="AlphaFoldDB" id="A0A8H4Q181"/>
<dbReference type="Pfam" id="PF04495">
    <property type="entry name" value="GRASP55_65"/>
    <property type="match status" value="1"/>
</dbReference>
<gene>
    <name evidence="13" type="ORF">GQ602_007349</name>
</gene>
<feature type="compositionally biased region" description="Polar residues" evidence="10">
    <location>
        <begin position="16"/>
        <end position="29"/>
    </location>
</feature>
<evidence type="ECO:0000256" key="10">
    <source>
        <dbReference type="SAM" id="MobiDB-lite"/>
    </source>
</evidence>
<dbReference type="Gene3D" id="2.30.42.10">
    <property type="match status" value="1"/>
</dbReference>
<name>A0A8H4Q181_9HYPO</name>
<dbReference type="EMBL" id="JAACLJ010000009">
    <property type="protein sequence ID" value="KAF4581212.1"/>
    <property type="molecule type" value="Genomic_DNA"/>
</dbReference>
<evidence type="ECO:0000259" key="11">
    <source>
        <dbReference type="Pfam" id="PF04495"/>
    </source>
</evidence>
<dbReference type="GO" id="GO:0003924">
    <property type="term" value="F:GTPase activity"/>
    <property type="evidence" value="ECO:0007669"/>
    <property type="project" value="InterPro"/>
</dbReference>
<evidence type="ECO:0000256" key="8">
    <source>
        <dbReference type="ARBA" id="ARBA00023242"/>
    </source>
</evidence>
<keyword evidence="8 9" id="KW-0539">Nucleus</keyword>
<dbReference type="InterPro" id="IPR027417">
    <property type="entry name" value="P-loop_NTPase"/>
</dbReference>
<keyword evidence="3 9" id="KW-0813">Transport</keyword>
<reference evidence="13 14" key="1">
    <citation type="journal article" date="2020" name="G3 (Bethesda)">
        <title>Genetic Underpinnings of Host Manipulation by Ophiocordyceps as Revealed by Comparative Transcriptomics.</title>
        <authorList>
            <person name="Will I."/>
            <person name="Das B."/>
            <person name="Trinh T."/>
            <person name="Brachmann A."/>
            <person name="Ohm R.A."/>
            <person name="de Bekker C."/>
        </authorList>
    </citation>
    <scope>NUCLEOTIDE SEQUENCE [LARGE SCALE GENOMIC DNA]</scope>
    <source>
        <strain evidence="13 14">EC05</strain>
    </source>
</reference>
<dbReference type="PROSITE" id="PS51419">
    <property type="entry name" value="RAB"/>
    <property type="match status" value="1"/>
</dbReference>
<proteinExistence type="inferred from homology"/>
<keyword evidence="7" id="KW-0143">Chaperone</keyword>
<dbReference type="Proteomes" id="UP000562929">
    <property type="component" value="Unassembled WGS sequence"/>
</dbReference>
<dbReference type="PROSITE" id="PS51418">
    <property type="entry name" value="RAN"/>
    <property type="match status" value="1"/>
</dbReference>
<dbReference type="InterPro" id="IPR040815">
    <property type="entry name" value="Nas2_N"/>
</dbReference>
<dbReference type="OrthoDB" id="48625at2759"/>
<dbReference type="GO" id="GO:0005525">
    <property type="term" value="F:GTP binding"/>
    <property type="evidence" value="ECO:0007669"/>
    <property type="project" value="UniProtKB-KW"/>
</dbReference>
<comment type="function">
    <text evidence="9">GTP-binding protein involved in nucleocytoplasmic transport. Required for the import of protein into the nucleus and also for RNA export. Involved in chromatin condensation and control of cell cycle.</text>
</comment>
<comment type="caution">
    <text evidence="13">The sequence shown here is derived from an EMBL/GenBank/DDBJ whole genome shotgun (WGS) entry which is preliminary data.</text>
</comment>
<evidence type="ECO:0000313" key="13">
    <source>
        <dbReference type="EMBL" id="KAF4581212.1"/>
    </source>
</evidence>
<evidence type="ECO:0000256" key="2">
    <source>
        <dbReference type="ARBA" id="ARBA00008028"/>
    </source>
</evidence>
<evidence type="ECO:0000256" key="1">
    <source>
        <dbReference type="ARBA" id="ARBA00004123"/>
    </source>
</evidence>
<keyword evidence="6 9" id="KW-0342">GTP-binding</keyword>
<dbReference type="Gene3D" id="6.10.140.1710">
    <property type="match status" value="1"/>
</dbReference>
<evidence type="ECO:0000256" key="9">
    <source>
        <dbReference type="RuleBase" id="RU363057"/>
    </source>
</evidence>
<dbReference type="GO" id="GO:0005634">
    <property type="term" value="C:nucleus"/>
    <property type="evidence" value="ECO:0007669"/>
    <property type="project" value="UniProtKB-SubCell"/>
</dbReference>
<dbReference type="PANTHER" id="PTHR24071">
    <property type="entry name" value="RAN GTPASE"/>
    <property type="match status" value="1"/>
</dbReference>
<organism evidence="13 14">
    <name type="scientific">Ophiocordyceps camponoti-floridani</name>
    <dbReference type="NCBI Taxonomy" id="2030778"/>
    <lineage>
        <taxon>Eukaryota</taxon>
        <taxon>Fungi</taxon>
        <taxon>Dikarya</taxon>
        <taxon>Ascomycota</taxon>
        <taxon>Pezizomycotina</taxon>
        <taxon>Sordariomycetes</taxon>
        <taxon>Hypocreomycetidae</taxon>
        <taxon>Hypocreales</taxon>
        <taxon>Ophiocordycipitaceae</taxon>
        <taxon>Ophiocordyceps</taxon>
    </lineage>
</organism>
<dbReference type="FunFam" id="3.40.50.300:FF:000131">
    <property type="entry name" value="GTP-binding nuclear protein Ran"/>
    <property type="match status" value="1"/>
</dbReference>
<feature type="domain" description="Nas2 N-terminal" evidence="12">
    <location>
        <begin position="37"/>
        <end position="113"/>
    </location>
</feature>
<dbReference type="InterPro" id="IPR024958">
    <property type="entry name" value="GRASP_PDZ"/>
</dbReference>
<dbReference type="Pfam" id="PF00071">
    <property type="entry name" value="Ras"/>
    <property type="match status" value="1"/>
</dbReference>
<evidence type="ECO:0000256" key="5">
    <source>
        <dbReference type="ARBA" id="ARBA00022927"/>
    </source>
</evidence>
<feature type="region of interest" description="Disordered" evidence="10">
    <location>
        <begin position="1"/>
        <end position="30"/>
    </location>
</feature>
<dbReference type="NCBIfam" id="TIGR00231">
    <property type="entry name" value="small_GTP"/>
    <property type="match status" value="1"/>
</dbReference>
<keyword evidence="5 9" id="KW-0653">Protein transport</keyword>
<evidence type="ECO:0000256" key="6">
    <source>
        <dbReference type="ARBA" id="ARBA00023134"/>
    </source>
</evidence>
<dbReference type="InterPro" id="IPR036034">
    <property type="entry name" value="PDZ_sf"/>
</dbReference>
<keyword evidence="14" id="KW-1185">Reference proteome</keyword>
<dbReference type="GO" id="GO:0006606">
    <property type="term" value="P:protein import into nucleus"/>
    <property type="evidence" value="ECO:0007669"/>
    <property type="project" value="TreeGrafter"/>
</dbReference>
<sequence length="478" mass="53104">MGLPLGMNNLHAPTVPSGTSSTAESSNGQAGRVSFAVLQRRKDDVEAELMALGNVLESHGVKMDTPLLTRDGFPRADIDVAQIRTTRAQIIRLRNDHKDLMKQIESFLHDHFANLDNSEEASTPAQPRLEALPRAFAKVNTITPSSPAEQAGLRPADEIRVFGHVNQSNHDNLKKVAECVQDNEGQNISIEVSRPSGAAQRRDELRLTLRPNRDWGGRGLLGCHILPLRLTDLKTSTHKSSRLKTPTCTPPSRLNTNNIAERSSTPLNCTFKLVLVGDGGTGKTTFVKRHLTGEFEKKYIATLGVEVHPLGFTTNYGKIQFDVWDTAGQEKFGGLRDGYYINGKCGIIMFDVTSRITYKNVPNWHRDLVRVCESIPIVLCGNKVDVKERKVKAKTITFHRKKNLQYYDISAKSNYNFEKPFLWLARKLVGNAQLEFVAAPALAPPTTQVDEALLKEYEKEMTAAAAQPLPDEQSDDDL</sequence>
<dbReference type="GO" id="GO:0000054">
    <property type="term" value="P:ribosomal subunit export from nucleus"/>
    <property type="evidence" value="ECO:0007669"/>
    <property type="project" value="TreeGrafter"/>
</dbReference>
<dbReference type="InterPro" id="IPR002041">
    <property type="entry name" value="Ran_GTPase"/>
</dbReference>